<accession>A0A2U2DRM7</accession>
<gene>
    <name evidence="2" type="ORF">DEM27_10970</name>
</gene>
<evidence type="ECO:0000313" key="2">
    <source>
        <dbReference type="EMBL" id="PWE55964.1"/>
    </source>
</evidence>
<evidence type="ECO:0008006" key="4">
    <source>
        <dbReference type="Google" id="ProtNLM"/>
    </source>
</evidence>
<reference evidence="2 3" key="1">
    <citation type="submission" date="2018-05" db="EMBL/GenBank/DDBJ databases">
        <title>The draft genome of strain NS-104.</title>
        <authorList>
            <person name="Hang P."/>
            <person name="Jiang J."/>
        </authorList>
    </citation>
    <scope>NUCLEOTIDE SEQUENCE [LARGE SCALE GENOMIC DNA]</scope>
    <source>
        <strain evidence="2 3">NS-104</strain>
    </source>
</reference>
<dbReference type="AlphaFoldDB" id="A0A2U2DRM7"/>
<feature type="compositionally biased region" description="Low complexity" evidence="1">
    <location>
        <begin position="33"/>
        <end position="44"/>
    </location>
</feature>
<evidence type="ECO:0000313" key="3">
    <source>
        <dbReference type="Proteomes" id="UP000245252"/>
    </source>
</evidence>
<feature type="region of interest" description="Disordered" evidence="1">
    <location>
        <begin position="33"/>
        <end position="79"/>
    </location>
</feature>
<dbReference type="InterPro" id="IPR018691">
    <property type="entry name" value="DUF2188"/>
</dbReference>
<sequence length="79" mass="8781">MQITYHIAQHDGGWAYRLGDVWSEPFPTHDSALAAAKQAAAKQQVGGQDAEIDYQSSDGRWHRESVEGGDRPEVEVEDK</sequence>
<organism evidence="2 3">
    <name type="scientific">Metarhizobium album</name>
    <dbReference type="NCBI Taxonomy" id="2182425"/>
    <lineage>
        <taxon>Bacteria</taxon>
        <taxon>Pseudomonadati</taxon>
        <taxon>Pseudomonadota</taxon>
        <taxon>Alphaproteobacteria</taxon>
        <taxon>Hyphomicrobiales</taxon>
        <taxon>Rhizobiaceae</taxon>
        <taxon>Metarhizobium</taxon>
    </lineage>
</organism>
<comment type="caution">
    <text evidence="2">The sequence shown here is derived from an EMBL/GenBank/DDBJ whole genome shotgun (WGS) entry which is preliminary data.</text>
</comment>
<dbReference type="OrthoDB" id="7596641at2"/>
<keyword evidence="3" id="KW-1185">Reference proteome</keyword>
<proteinExistence type="predicted"/>
<dbReference type="Proteomes" id="UP000245252">
    <property type="component" value="Unassembled WGS sequence"/>
</dbReference>
<dbReference type="RefSeq" id="WP_109458282.1">
    <property type="nucleotide sequence ID" value="NZ_QFBC01000004.1"/>
</dbReference>
<name>A0A2U2DRM7_9HYPH</name>
<feature type="compositionally biased region" description="Basic and acidic residues" evidence="1">
    <location>
        <begin position="59"/>
        <end position="79"/>
    </location>
</feature>
<dbReference type="Pfam" id="PF09954">
    <property type="entry name" value="DUF2188"/>
    <property type="match status" value="1"/>
</dbReference>
<evidence type="ECO:0000256" key="1">
    <source>
        <dbReference type="SAM" id="MobiDB-lite"/>
    </source>
</evidence>
<dbReference type="EMBL" id="QFBC01000004">
    <property type="protein sequence ID" value="PWE55964.1"/>
    <property type="molecule type" value="Genomic_DNA"/>
</dbReference>
<protein>
    <recommendedName>
        <fullName evidence="4">DUF2188 domain-containing protein</fullName>
    </recommendedName>
</protein>